<dbReference type="EMBL" id="KK784925">
    <property type="protein sequence ID" value="KDO61322.1"/>
    <property type="molecule type" value="Genomic_DNA"/>
</dbReference>
<dbReference type="Proteomes" id="UP000027120">
    <property type="component" value="Unassembled WGS sequence"/>
</dbReference>
<dbReference type="SMR" id="A0A067FCZ6"/>
<dbReference type="eggNOG" id="KOG0324">
    <property type="taxonomic scope" value="Eukaryota"/>
</dbReference>
<comment type="similarity">
    <text evidence="1">Belongs to the DeSI family.</text>
</comment>
<dbReference type="PaxDb" id="2711-XP_006477129.1"/>
<evidence type="ECO:0000256" key="3">
    <source>
        <dbReference type="ARBA" id="ARBA00022801"/>
    </source>
</evidence>
<protein>
    <recommendedName>
        <fullName evidence="4">PPPDE domain-containing protein</fullName>
    </recommendedName>
</protein>
<gene>
    <name evidence="5" type="ORF">CISIN_1g027324mg</name>
</gene>
<name>A0A067FCZ6_CITSI</name>
<dbReference type="Gene3D" id="3.90.1720.30">
    <property type="entry name" value="PPPDE domains"/>
    <property type="match status" value="1"/>
</dbReference>
<dbReference type="KEGG" id="cit:102615322"/>
<reference evidence="5 6" key="1">
    <citation type="submission" date="2014-04" db="EMBL/GenBank/DDBJ databases">
        <authorList>
            <consortium name="International Citrus Genome Consortium"/>
            <person name="Gmitter F."/>
            <person name="Chen C."/>
            <person name="Farmerie W."/>
            <person name="Harkins T."/>
            <person name="Desany B."/>
            <person name="Mohiuddin M."/>
            <person name="Kodira C."/>
            <person name="Borodovsky M."/>
            <person name="Lomsadze A."/>
            <person name="Burns P."/>
            <person name="Jenkins J."/>
            <person name="Prochnik S."/>
            <person name="Shu S."/>
            <person name="Chapman J."/>
            <person name="Pitluck S."/>
            <person name="Schmutz J."/>
            <person name="Rokhsar D."/>
        </authorList>
    </citation>
    <scope>NUCLEOTIDE SEQUENCE</scope>
</reference>
<proteinExistence type="inferred from homology"/>
<dbReference type="EMBL" id="KK784925">
    <property type="protein sequence ID" value="KDO61321.1"/>
    <property type="molecule type" value="Genomic_DNA"/>
</dbReference>
<organism evidence="5 6">
    <name type="scientific">Citrus sinensis</name>
    <name type="common">Sweet orange</name>
    <name type="synonym">Citrus aurantium var. sinensis</name>
    <dbReference type="NCBI Taxonomy" id="2711"/>
    <lineage>
        <taxon>Eukaryota</taxon>
        <taxon>Viridiplantae</taxon>
        <taxon>Streptophyta</taxon>
        <taxon>Embryophyta</taxon>
        <taxon>Tracheophyta</taxon>
        <taxon>Spermatophyta</taxon>
        <taxon>Magnoliopsida</taxon>
        <taxon>eudicotyledons</taxon>
        <taxon>Gunneridae</taxon>
        <taxon>Pentapetalae</taxon>
        <taxon>rosids</taxon>
        <taxon>malvids</taxon>
        <taxon>Sapindales</taxon>
        <taxon>Rutaceae</taxon>
        <taxon>Aurantioideae</taxon>
        <taxon>Citrus</taxon>
    </lineage>
</organism>
<dbReference type="Pfam" id="PF05903">
    <property type="entry name" value="Peptidase_C97"/>
    <property type="match status" value="1"/>
</dbReference>
<evidence type="ECO:0000256" key="1">
    <source>
        <dbReference type="ARBA" id="ARBA00008140"/>
    </source>
</evidence>
<keyword evidence="6" id="KW-1185">Reference proteome</keyword>
<dbReference type="PROSITE" id="PS51858">
    <property type="entry name" value="PPPDE"/>
    <property type="match status" value="1"/>
</dbReference>
<sequence length="225" mass="25281">MRFFSSSSSFSLTKEQNSRGSNHALLYLNVYDLTPLNNYLYWFGLGIFHSGIEAHGLEYGFGAHEYRTSGVFEVEPKSCPGFIFRRSVLLGTTNLSRAEFRSFMEHLSGKYHGDTYHLIAKNCNHFTEEVCMQLTGKCIPGWVNRMARLGSFCNCLLPESIQITAVAHLPDRPTYSDDDILESPASSITAESEEEEAAVHHLLTAPNSDGAFLKEKPVRRTKEAM</sequence>
<keyword evidence="2" id="KW-0645">Protease</keyword>
<accession>A0A067FCZ6</accession>
<dbReference type="InterPro" id="IPR042266">
    <property type="entry name" value="PPPDE_sf"/>
</dbReference>
<dbReference type="PANTHER" id="PTHR12378:SF10">
    <property type="entry name" value="OS04G0548000 PROTEIN"/>
    <property type="match status" value="1"/>
</dbReference>
<evidence type="ECO:0000313" key="5">
    <source>
        <dbReference type="EMBL" id="KDO61322.1"/>
    </source>
</evidence>
<feature type="domain" description="PPPDE" evidence="4">
    <location>
        <begin position="24"/>
        <end position="161"/>
    </location>
</feature>
<evidence type="ECO:0000313" key="6">
    <source>
        <dbReference type="Proteomes" id="UP000027120"/>
    </source>
</evidence>
<dbReference type="GO" id="GO:0006508">
    <property type="term" value="P:proteolysis"/>
    <property type="evidence" value="ECO:0007669"/>
    <property type="project" value="UniProtKB-KW"/>
</dbReference>
<keyword evidence="3" id="KW-0378">Hydrolase</keyword>
<evidence type="ECO:0000259" key="4">
    <source>
        <dbReference type="PROSITE" id="PS51858"/>
    </source>
</evidence>
<dbReference type="SMART" id="SM01179">
    <property type="entry name" value="DUF862"/>
    <property type="match status" value="1"/>
</dbReference>
<evidence type="ECO:0000256" key="2">
    <source>
        <dbReference type="ARBA" id="ARBA00022670"/>
    </source>
</evidence>
<dbReference type="AlphaFoldDB" id="A0A067FCZ6"/>
<dbReference type="GO" id="GO:0101005">
    <property type="term" value="F:deubiquitinase activity"/>
    <property type="evidence" value="ECO:0000318"/>
    <property type="project" value="GO_Central"/>
</dbReference>
<dbReference type="InterPro" id="IPR008580">
    <property type="entry name" value="PPPDE_dom"/>
</dbReference>
<dbReference type="PANTHER" id="PTHR12378">
    <property type="entry name" value="DESUMOYLATING ISOPEPTIDASE"/>
    <property type="match status" value="1"/>
</dbReference>